<name>A0A1H9U4T9_9LACT</name>
<dbReference type="RefSeq" id="WP_092653775.1">
    <property type="nucleotide sequence ID" value="NZ_FOHA01000021.1"/>
</dbReference>
<proteinExistence type="predicted"/>
<dbReference type="Proteomes" id="UP000198948">
    <property type="component" value="Unassembled WGS sequence"/>
</dbReference>
<evidence type="ECO:0008006" key="3">
    <source>
        <dbReference type="Google" id="ProtNLM"/>
    </source>
</evidence>
<protein>
    <recommendedName>
        <fullName evidence="3">DUF2750 domain-containing protein</fullName>
    </recommendedName>
</protein>
<gene>
    <name evidence="1" type="ORF">SAMN04488559_12153</name>
</gene>
<dbReference type="Pfam" id="PF11042">
    <property type="entry name" value="DUF2750"/>
    <property type="match status" value="1"/>
</dbReference>
<accession>A0A1H9U4T9</accession>
<dbReference type="InterPro" id="IPR021284">
    <property type="entry name" value="DUF2750"/>
</dbReference>
<keyword evidence="2" id="KW-1185">Reference proteome</keyword>
<dbReference type="AlphaFoldDB" id="A0A1H9U4T9"/>
<organism evidence="1 2">
    <name type="scientific">Isobaculum melis</name>
    <dbReference type="NCBI Taxonomy" id="142588"/>
    <lineage>
        <taxon>Bacteria</taxon>
        <taxon>Bacillati</taxon>
        <taxon>Bacillota</taxon>
        <taxon>Bacilli</taxon>
        <taxon>Lactobacillales</taxon>
        <taxon>Carnobacteriaceae</taxon>
        <taxon>Isobaculum</taxon>
    </lineage>
</organism>
<dbReference type="EMBL" id="FOHA01000021">
    <property type="protein sequence ID" value="SES04515.1"/>
    <property type="molecule type" value="Genomic_DNA"/>
</dbReference>
<evidence type="ECO:0000313" key="1">
    <source>
        <dbReference type="EMBL" id="SES04515.1"/>
    </source>
</evidence>
<sequence>MSISIQQVNGVNQLTARARYQHFIRRIADWEVVWTISNQDQAVVTQTFKEKCIFLWSDKEYISADFSGKPVELSIYDVMDDLLNEMNHDIQVICMYKNPEDFYKCSQEAFITELKDECKQYE</sequence>
<dbReference type="STRING" id="142588.SAMN04488559_12153"/>
<evidence type="ECO:0000313" key="2">
    <source>
        <dbReference type="Proteomes" id="UP000198948"/>
    </source>
</evidence>
<reference evidence="1 2" key="1">
    <citation type="submission" date="2016-10" db="EMBL/GenBank/DDBJ databases">
        <authorList>
            <person name="de Groot N.N."/>
        </authorList>
    </citation>
    <scope>NUCLEOTIDE SEQUENCE [LARGE SCALE GENOMIC DNA]</scope>
    <source>
        <strain evidence="1 2">DSM 13760</strain>
    </source>
</reference>
<dbReference type="OrthoDB" id="2936081at2"/>